<comment type="subcellular location">
    <subcellularLocation>
        <location evidence="8">Cytoplasm</location>
    </subcellularLocation>
</comment>
<protein>
    <recommendedName>
        <fullName evidence="8">Pantothenate synthetase</fullName>
        <shortName evidence="8">PS</shortName>
        <ecNumber evidence="8">6.3.2.1</ecNumber>
    </recommendedName>
    <alternativeName>
        <fullName evidence="8">Pantoate--beta-alanine ligase</fullName>
    </alternativeName>
    <alternativeName>
        <fullName evidence="8">Pantoate-activating enzyme</fullName>
    </alternativeName>
</protein>
<feature type="active site" description="Proton donor" evidence="8">
    <location>
        <position position="37"/>
    </location>
</feature>
<evidence type="ECO:0000256" key="5">
    <source>
        <dbReference type="ARBA" id="ARBA00022741"/>
    </source>
</evidence>
<feature type="binding site" evidence="8">
    <location>
        <position position="155"/>
    </location>
    <ligand>
        <name>(R)-pantoate</name>
        <dbReference type="ChEBI" id="CHEBI:15980"/>
    </ligand>
</feature>
<evidence type="ECO:0000256" key="8">
    <source>
        <dbReference type="HAMAP-Rule" id="MF_00158"/>
    </source>
</evidence>
<dbReference type="AlphaFoldDB" id="A0A1G8M906"/>
<evidence type="ECO:0000313" key="10">
    <source>
        <dbReference type="Proteomes" id="UP000199527"/>
    </source>
</evidence>
<organism evidence="9 10">
    <name type="scientific">Ferrimonas sediminum</name>
    <dbReference type="NCBI Taxonomy" id="718193"/>
    <lineage>
        <taxon>Bacteria</taxon>
        <taxon>Pseudomonadati</taxon>
        <taxon>Pseudomonadota</taxon>
        <taxon>Gammaproteobacteria</taxon>
        <taxon>Alteromonadales</taxon>
        <taxon>Ferrimonadaceae</taxon>
        <taxon>Ferrimonas</taxon>
    </lineage>
</organism>
<dbReference type="NCBIfam" id="TIGR00125">
    <property type="entry name" value="cyt_tran_rel"/>
    <property type="match status" value="1"/>
</dbReference>
<evidence type="ECO:0000256" key="7">
    <source>
        <dbReference type="ARBA" id="ARBA00048258"/>
    </source>
</evidence>
<dbReference type="Pfam" id="PF02569">
    <property type="entry name" value="Pantoate_ligase"/>
    <property type="match status" value="1"/>
</dbReference>
<dbReference type="PANTHER" id="PTHR21299">
    <property type="entry name" value="CYTIDYLATE KINASE/PANTOATE-BETA-ALANINE LIGASE"/>
    <property type="match status" value="1"/>
</dbReference>
<dbReference type="InterPro" id="IPR004821">
    <property type="entry name" value="Cyt_trans-like"/>
</dbReference>
<dbReference type="PANTHER" id="PTHR21299:SF1">
    <property type="entry name" value="PANTOATE--BETA-ALANINE LIGASE"/>
    <property type="match status" value="1"/>
</dbReference>
<proteinExistence type="inferred from homology"/>
<dbReference type="SUPFAM" id="SSF52374">
    <property type="entry name" value="Nucleotidylyl transferase"/>
    <property type="match status" value="1"/>
</dbReference>
<accession>A0A1G8M906</accession>
<comment type="function">
    <text evidence="8">Catalyzes the condensation of pantoate with beta-alanine in an ATP-dependent reaction via a pantoyl-adenylate intermediate.</text>
</comment>
<dbReference type="GO" id="GO:0005829">
    <property type="term" value="C:cytosol"/>
    <property type="evidence" value="ECO:0007669"/>
    <property type="project" value="TreeGrafter"/>
</dbReference>
<evidence type="ECO:0000256" key="3">
    <source>
        <dbReference type="ARBA" id="ARBA00022598"/>
    </source>
</evidence>
<feature type="binding site" evidence="8">
    <location>
        <begin position="186"/>
        <end position="189"/>
    </location>
    <ligand>
        <name>ATP</name>
        <dbReference type="ChEBI" id="CHEBI:30616"/>
    </ligand>
</feature>
<dbReference type="UniPathway" id="UPA00028">
    <property type="reaction ID" value="UER00005"/>
</dbReference>
<feature type="binding site" evidence="8">
    <location>
        <begin position="149"/>
        <end position="152"/>
    </location>
    <ligand>
        <name>ATP</name>
        <dbReference type="ChEBI" id="CHEBI:30616"/>
    </ligand>
</feature>
<evidence type="ECO:0000313" key="9">
    <source>
        <dbReference type="EMBL" id="SDI64469.1"/>
    </source>
</evidence>
<sequence>MQTISDIHRLHQCLKQWRQDGDSIAFVPTMGNLHDGHLLLVKEAKQRADRVVVSIFVNPMQFGAGEDLDNYPRTLEQDQQSLVDLGADLLFTPTPQLLYPQGLENQTYVEVPGISMLYCGESRPGHFRGVATVVCKLFNLVQPDVAIFGNKDYQQLAIIRAMVRDLNMPVDVLGIDTVRNPDGLALSSRNGYLNASERLLAPKLKQTLDWIAEQLQQGADARALEQQAGGRLNDHGFSTDYVHICHADTLEKADAADRQLVVLAAAKLGNTRLIDNLRVDLTA</sequence>
<keyword evidence="3 8" id="KW-0436">Ligase</keyword>
<gene>
    <name evidence="8" type="primary">panC</name>
    <name evidence="9" type="ORF">SAMN04488540_102308</name>
</gene>
<feature type="binding site" evidence="8">
    <location>
        <position position="61"/>
    </location>
    <ligand>
        <name>(R)-pantoate</name>
        <dbReference type="ChEBI" id="CHEBI:15980"/>
    </ligand>
</feature>
<dbReference type="HAMAP" id="MF_00158">
    <property type="entry name" value="PanC"/>
    <property type="match status" value="1"/>
</dbReference>
<dbReference type="InterPro" id="IPR014729">
    <property type="entry name" value="Rossmann-like_a/b/a_fold"/>
</dbReference>
<dbReference type="Gene3D" id="3.40.50.620">
    <property type="entry name" value="HUPs"/>
    <property type="match status" value="1"/>
</dbReference>
<keyword evidence="6 8" id="KW-0067">ATP-binding</keyword>
<dbReference type="NCBIfam" id="TIGR00018">
    <property type="entry name" value="panC"/>
    <property type="match status" value="1"/>
</dbReference>
<feature type="binding site" evidence="8">
    <location>
        <position position="178"/>
    </location>
    <ligand>
        <name>ATP</name>
        <dbReference type="ChEBI" id="CHEBI:30616"/>
    </ligand>
</feature>
<feature type="binding site" evidence="8">
    <location>
        <begin position="30"/>
        <end position="37"/>
    </location>
    <ligand>
        <name>ATP</name>
        <dbReference type="ChEBI" id="CHEBI:30616"/>
    </ligand>
</feature>
<name>A0A1G8M906_9GAMM</name>
<keyword evidence="4 8" id="KW-0566">Pantothenate biosynthesis</keyword>
<keyword evidence="5 8" id="KW-0547">Nucleotide-binding</keyword>
<dbReference type="Proteomes" id="UP000199527">
    <property type="component" value="Unassembled WGS sequence"/>
</dbReference>
<comment type="catalytic activity">
    <reaction evidence="7 8">
        <text>(R)-pantoate + beta-alanine + ATP = (R)-pantothenate + AMP + diphosphate + H(+)</text>
        <dbReference type="Rhea" id="RHEA:10912"/>
        <dbReference type="ChEBI" id="CHEBI:15378"/>
        <dbReference type="ChEBI" id="CHEBI:15980"/>
        <dbReference type="ChEBI" id="CHEBI:29032"/>
        <dbReference type="ChEBI" id="CHEBI:30616"/>
        <dbReference type="ChEBI" id="CHEBI:33019"/>
        <dbReference type="ChEBI" id="CHEBI:57966"/>
        <dbReference type="ChEBI" id="CHEBI:456215"/>
        <dbReference type="EC" id="6.3.2.1"/>
    </reaction>
</comment>
<dbReference type="GO" id="GO:0004592">
    <property type="term" value="F:pantoate-beta-alanine ligase activity"/>
    <property type="evidence" value="ECO:0007669"/>
    <property type="project" value="UniProtKB-UniRule"/>
</dbReference>
<evidence type="ECO:0000256" key="2">
    <source>
        <dbReference type="ARBA" id="ARBA00009256"/>
    </source>
</evidence>
<reference evidence="10" key="1">
    <citation type="submission" date="2016-10" db="EMBL/GenBank/DDBJ databases">
        <authorList>
            <person name="Varghese N."/>
            <person name="Submissions S."/>
        </authorList>
    </citation>
    <scope>NUCLEOTIDE SEQUENCE [LARGE SCALE GENOMIC DNA]</scope>
    <source>
        <strain evidence="10">DSM 23317</strain>
    </source>
</reference>
<dbReference type="GO" id="GO:0005524">
    <property type="term" value="F:ATP binding"/>
    <property type="evidence" value="ECO:0007669"/>
    <property type="project" value="UniProtKB-KW"/>
</dbReference>
<dbReference type="CDD" id="cd00560">
    <property type="entry name" value="PanC"/>
    <property type="match status" value="1"/>
</dbReference>
<dbReference type="EC" id="6.3.2.1" evidence="8"/>
<dbReference type="InterPro" id="IPR042176">
    <property type="entry name" value="Pantoate_ligase_C"/>
</dbReference>
<dbReference type="EMBL" id="FNEM01000002">
    <property type="protein sequence ID" value="SDI64469.1"/>
    <property type="molecule type" value="Genomic_DNA"/>
</dbReference>
<dbReference type="Gene3D" id="3.30.1300.10">
    <property type="entry name" value="Pantoate-beta-alanine ligase, C-terminal domain"/>
    <property type="match status" value="1"/>
</dbReference>
<evidence type="ECO:0000256" key="1">
    <source>
        <dbReference type="ARBA" id="ARBA00004990"/>
    </source>
</evidence>
<dbReference type="GO" id="GO:0015940">
    <property type="term" value="P:pantothenate biosynthetic process"/>
    <property type="evidence" value="ECO:0007669"/>
    <property type="project" value="UniProtKB-UniRule"/>
</dbReference>
<feature type="binding site" evidence="8">
    <location>
        <position position="61"/>
    </location>
    <ligand>
        <name>beta-alanine</name>
        <dbReference type="ChEBI" id="CHEBI:57966"/>
    </ligand>
</feature>
<dbReference type="InterPro" id="IPR003721">
    <property type="entry name" value="Pantoate_ligase"/>
</dbReference>
<dbReference type="RefSeq" id="WP_090362336.1">
    <property type="nucleotide sequence ID" value="NZ_FNEM01000002.1"/>
</dbReference>
<keyword evidence="10" id="KW-1185">Reference proteome</keyword>
<dbReference type="OrthoDB" id="9773087at2"/>
<keyword evidence="8" id="KW-0963">Cytoplasm</keyword>
<comment type="miscellaneous">
    <text evidence="8">The reaction proceeds by a bi uni uni bi ping pong mechanism.</text>
</comment>
<evidence type="ECO:0000256" key="4">
    <source>
        <dbReference type="ARBA" id="ARBA00022655"/>
    </source>
</evidence>
<comment type="similarity">
    <text evidence="2 8">Belongs to the pantothenate synthetase family.</text>
</comment>
<comment type="pathway">
    <text evidence="1 8">Cofactor biosynthesis; (R)-pantothenate biosynthesis; (R)-pantothenate from (R)-pantoate and beta-alanine: step 1/1.</text>
</comment>
<comment type="subunit">
    <text evidence="8">Homodimer.</text>
</comment>
<evidence type="ECO:0000256" key="6">
    <source>
        <dbReference type="ARBA" id="ARBA00022840"/>
    </source>
</evidence>
<dbReference type="FunFam" id="3.40.50.620:FF:000013">
    <property type="entry name" value="Pantothenate synthetase"/>
    <property type="match status" value="1"/>
</dbReference>